<evidence type="ECO:0000256" key="5">
    <source>
        <dbReference type="ARBA" id="ARBA00022660"/>
    </source>
</evidence>
<dbReference type="InterPro" id="IPR008972">
    <property type="entry name" value="Cupredoxin"/>
</dbReference>
<dbReference type="PROSITE" id="PS50999">
    <property type="entry name" value="COX2_TM"/>
    <property type="match status" value="1"/>
</dbReference>
<evidence type="ECO:0000256" key="11">
    <source>
        <dbReference type="ARBA" id="ARBA00023004"/>
    </source>
</evidence>
<feature type="transmembrane region" description="Helical" evidence="18">
    <location>
        <begin position="65"/>
        <end position="88"/>
    </location>
</feature>
<keyword evidence="8" id="KW-1278">Translocase</keyword>
<comment type="cofactor">
    <cofactor evidence="17">
        <name>Cu cation</name>
        <dbReference type="ChEBI" id="CHEBI:23378"/>
    </cofactor>
    <text evidence="17">Binds a copper A center.</text>
</comment>
<keyword evidence="9 16" id="KW-0249">Electron transport</keyword>
<name>B9XE51_PEDPL</name>
<dbReference type="AlphaFoldDB" id="B9XE51"/>
<dbReference type="GO" id="GO:0005507">
    <property type="term" value="F:copper ion binding"/>
    <property type="evidence" value="ECO:0007669"/>
    <property type="project" value="InterPro"/>
</dbReference>
<comment type="function">
    <text evidence="14 17">Subunits I and II form the functional core of the enzyme complex. Electrons originating in cytochrome c are transferred via heme a and Cu(A) to the binuclear center formed by heme a3 and Cu(B).</text>
</comment>
<dbReference type="InterPro" id="IPR036257">
    <property type="entry name" value="Cyt_c_oxidase_su2_TM_sf"/>
</dbReference>
<dbReference type="CDD" id="cd13915">
    <property type="entry name" value="CuRO_HCO_II_like_2"/>
    <property type="match status" value="1"/>
</dbReference>
<dbReference type="Gene3D" id="1.10.287.90">
    <property type="match status" value="1"/>
</dbReference>
<evidence type="ECO:0000256" key="18">
    <source>
        <dbReference type="SAM" id="Phobius"/>
    </source>
</evidence>
<evidence type="ECO:0000256" key="8">
    <source>
        <dbReference type="ARBA" id="ARBA00022967"/>
    </source>
</evidence>
<comment type="caution">
    <text evidence="22">The sequence shown here is derived from an EMBL/GenBank/DDBJ whole genome shotgun (WGS) entry which is preliminary data.</text>
</comment>
<accession>B9XE51</accession>
<evidence type="ECO:0000256" key="3">
    <source>
        <dbReference type="ARBA" id="ARBA00022448"/>
    </source>
</evidence>
<keyword evidence="23" id="KW-1185">Reference proteome</keyword>
<evidence type="ECO:0000256" key="10">
    <source>
        <dbReference type="ARBA" id="ARBA00022989"/>
    </source>
</evidence>
<organism evidence="22 23">
    <name type="scientific">Pedosphaera parvula (strain Ellin514)</name>
    <dbReference type="NCBI Taxonomy" id="320771"/>
    <lineage>
        <taxon>Bacteria</taxon>
        <taxon>Pseudomonadati</taxon>
        <taxon>Verrucomicrobiota</taxon>
        <taxon>Pedosphaerae</taxon>
        <taxon>Pedosphaerales</taxon>
        <taxon>Pedosphaeraceae</taxon>
        <taxon>Pedosphaera</taxon>
    </lineage>
</organism>
<feature type="domain" description="Cytochrome oxidase subunit II copper A binding" evidence="19">
    <location>
        <begin position="95"/>
        <end position="206"/>
    </location>
</feature>
<evidence type="ECO:0000256" key="7">
    <source>
        <dbReference type="ARBA" id="ARBA00022723"/>
    </source>
</evidence>
<dbReference type="Gene3D" id="1.10.760.10">
    <property type="entry name" value="Cytochrome c-like domain"/>
    <property type="match status" value="1"/>
</dbReference>
<dbReference type="NCBIfam" id="TIGR02866">
    <property type="entry name" value="CoxB"/>
    <property type="match status" value="1"/>
</dbReference>
<dbReference type="GO" id="GO:0016491">
    <property type="term" value="F:oxidoreductase activity"/>
    <property type="evidence" value="ECO:0007669"/>
    <property type="project" value="InterPro"/>
</dbReference>
<keyword evidence="5 16" id="KW-0679">Respiratory chain</keyword>
<evidence type="ECO:0000256" key="14">
    <source>
        <dbReference type="ARBA" id="ARBA00024688"/>
    </source>
</evidence>
<keyword evidence="7 15" id="KW-0479">Metal-binding</keyword>
<dbReference type="GO" id="GO:0020037">
    <property type="term" value="F:heme binding"/>
    <property type="evidence" value="ECO:0007669"/>
    <property type="project" value="InterPro"/>
</dbReference>
<keyword evidence="10 18" id="KW-1133">Transmembrane helix</keyword>
<comment type="similarity">
    <text evidence="2 16">Belongs to the cytochrome c oxidase subunit 2 family.</text>
</comment>
<dbReference type="Pfam" id="PF00116">
    <property type="entry name" value="COX2"/>
    <property type="match status" value="1"/>
</dbReference>
<dbReference type="EC" id="7.1.1.9" evidence="17"/>
<keyword evidence="4 15" id="KW-0349">Heme</keyword>
<dbReference type="GO" id="GO:0042773">
    <property type="term" value="P:ATP synthesis coupled electron transport"/>
    <property type="evidence" value="ECO:0007669"/>
    <property type="project" value="TreeGrafter"/>
</dbReference>
<proteinExistence type="inferred from homology"/>
<dbReference type="EMBL" id="ABOX02000007">
    <property type="protein sequence ID" value="EEF61942.1"/>
    <property type="molecule type" value="Genomic_DNA"/>
</dbReference>
<dbReference type="InterPro" id="IPR014222">
    <property type="entry name" value="Cyt_c_oxidase_su2"/>
</dbReference>
<dbReference type="InterPro" id="IPR009056">
    <property type="entry name" value="Cyt_c-like_dom"/>
</dbReference>
<evidence type="ECO:0000313" key="22">
    <source>
        <dbReference type="EMBL" id="EEF61942.1"/>
    </source>
</evidence>
<dbReference type="Pfam" id="PF02790">
    <property type="entry name" value="COX2_TM"/>
    <property type="match status" value="1"/>
</dbReference>
<dbReference type="Proteomes" id="UP000003688">
    <property type="component" value="Unassembled WGS sequence"/>
</dbReference>
<dbReference type="InterPro" id="IPR001505">
    <property type="entry name" value="Copper_CuA"/>
</dbReference>
<dbReference type="SUPFAM" id="SSF46626">
    <property type="entry name" value="Cytochrome c"/>
    <property type="match status" value="1"/>
</dbReference>
<evidence type="ECO:0000256" key="17">
    <source>
        <dbReference type="RuleBase" id="RU004024"/>
    </source>
</evidence>
<comment type="catalytic activity">
    <reaction evidence="17">
        <text>4 Fe(II)-[cytochrome c] + O2 + 8 H(+)(in) = 4 Fe(III)-[cytochrome c] + 2 H2O + 4 H(+)(out)</text>
        <dbReference type="Rhea" id="RHEA:11436"/>
        <dbReference type="Rhea" id="RHEA-COMP:10350"/>
        <dbReference type="Rhea" id="RHEA-COMP:14399"/>
        <dbReference type="ChEBI" id="CHEBI:15377"/>
        <dbReference type="ChEBI" id="CHEBI:15378"/>
        <dbReference type="ChEBI" id="CHEBI:15379"/>
        <dbReference type="ChEBI" id="CHEBI:29033"/>
        <dbReference type="ChEBI" id="CHEBI:29034"/>
        <dbReference type="EC" id="7.1.1.9"/>
    </reaction>
</comment>
<evidence type="ECO:0000256" key="9">
    <source>
        <dbReference type="ARBA" id="ARBA00022982"/>
    </source>
</evidence>
<dbReference type="RefSeq" id="WP_007414099.1">
    <property type="nucleotide sequence ID" value="NZ_ABOX02000007.1"/>
</dbReference>
<dbReference type="InterPro" id="IPR002429">
    <property type="entry name" value="CcO_II-like_C"/>
</dbReference>
<evidence type="ECO:0000256" key="2">
    <source>
        <dbReference type="ARBA" id="ARBA00007866"/>
    </source>
</evidence>
<dbReference type="PANTHER" id="PTHR22888:SF9">
    <property type="entry name" value="CYTOCHROME C OXIDASE SUBUNIT 2"/>
    <property type="match status" value="1"/>
</dbReference>
<dbReference type="GO" id="GO:0004129">
    <property type="term" value="F:cytochrome-c oxidase activity"/>
    <property type="evidence" value="ECO:0007669"/>
    <property type="project" value="UniProtKB-EC"/>
</dbReference>
<evidence type="ECO:0000256" key="16">
    <source>
        <dbReference type="RuleBase" id="RU000456"/>
    </source>
</evidence>
<feature type="transmembrane region" description="Helical" evidence="18">
    <location>
        <begin position="20"/>
        <end position="44"/>
    </location>
</feature>
<feature type="domain" description="Cytochrome oxidase subunit II transmembrane region profile" evidence="20">
    <location>
        <begin position="1"/>
        <end position="94"/>
    </location>
</feature>
<dbReference type="InterPro" id="IPR045187">
    <property type="entry name" value="CcO_II"/>
</dbReference>
<comment type="subcellular location">
    <subcellularLocation>
        <location evidence="16">Cell membrane</location>
        <topology evidence="16">Multi-pass membrane protein</topology>
    </subcellularLocation>
    <subcellularLocation>
        <location evidence="1">Membrane</location>
        <topology evidence="1">Multi-pass membrane protein</topology>
    </subcellularLocation>
</comment>
<keyword evidence="13 18" id="KW-0472">Membrane</keyword>
<evidence type="ECO:0000256" key="12">
    <source>
        <dbReference type="ARBA" id="ARBA00023008"/>
    </source>
</evidence>
<evidence type="ECO:0000256" key="6">
    <source>
        <dbReference type="ARBA" id="ARBA00022692"/>
    </source>
</evidence>
<evidence type="ECO:0000256" key="13">
    <source>
        <dbReference type="ARBA" id="ARBA00023136"/>
    </source>
</evidence>
<dbReference type="PROSITE" id="PS50857">
    <property type="entry name" value="COX2_CUA"/>
    <property type="match status" value="1"/>
</dbReference>
<reference evidence="22 23" key="1">
    <citation type="journal article" date="2011" name="J. Bacteriol.">
        <title>Genome sequence of 'Pedosphaera parvula' Ellin514, an aerobic Verrucomicrobial isolate from pasture soil.</title>
        <authorList>
            <person name="Kant R."/>
            <person name="van Passel M.W."/>
            <person name="Sangwan P."/>
            <person name="Palva A."/>
            <person name="Lucas S."/>
            <person name="Copeland A."/>
            <person name="Lapidus A."/>
            <person name="Glavina Del Rio T."/>
            <person name="Dalin E."/>
            <person name="Tice H."/>
            <person name="Bruce D."/>
            <person name="Goodwin L."/>
            <person name="Pitluck S."/>
            <person name="Chertkov O."/>
            <person name="Larimer F.W."/>
            <person name="Land M.L."/>
            <person name="Hauser L."/>
            <person name="Brettin T.S."/>
            <person name="Detter J.C."/>
            <person name="Han S."/>
            <person name="de Vos W.M."/>
            <person name="Janssen P.H."/>
            <person name="Smidt H."/>
        </authorList>
    </citation>
    <scope>NUCLEOTIDE SEQUENCE [LARGE SCALE GENOMIC DNA]</scope>
    <source>
        <strain evidence="22 23">Ellin514</strain>
    </source>
</reference>
<dbReference type="PANTHER" id="PTHR22888">
    <property type="entry name" value="CYTOCHROME C OXIDASE, SUBUNIT II"/>
    <property type="match status" value="1"/>
</dbReference>
<sequence length="315" mass="35851">MNFPLFPHQASSIATKVDTLFIALVLLSLVLLAIIFGPMFYFLFKYRRGNKADRRPLNFATWKIEVTWTLVPLFLVLGIYSWAATVYFDLERPPANALEINVIGKQWMWKLQHAEGNREINELHVPLGKVVKLTMASQDVIHSFFIPAFRIKQDVVPGRYVTEWFRPTRLGTYHLFCAEYCGTSHSGMTGSIIVMRPDEYQQWLANGRPQENLAQTGERLFRELGCSGCHMGSGQVRAPRLEGVFGKPVPLQGGQWAFADEKYIRDSILLPQSQIAAGYEPVMPTYQGHISEEELLQLIAYVKSLANKQPLEETK</sequence>
<dbReference type="InterPro" id="IPR036909">
    <property type="entry name" value="Cyt_c-like_dom_sf"/>
</dbReference>
<keyword evidence="12 17" id="KW-0186">Copper</keyword>
<gene>
    <name evidence="22" type="ORF">Cflav_PD4605</name>
</gene>
<feature type="domain" description="Cytochrome c" evidence="21">
    <location>
        <begin position="212"/>
        <end position="306"/>
    </location>
</feature>
<keyword evidence="11 15" id="KW-0408">Iron</keyword>
<dbReference type="Pfam" id="PF00034">
    <property type="entry name" value="Cytochrom_C"/>
    <property type="match status" value="1"/>
</dbReference>
<evidence type="ECO:0000313" key="23">
    <source>
        <dbReference type="Proteomes" id="UP000003688"/>
    </source>
</evidence>
<dbReference type="PROSITE" id="PS00078">
    <property type="entry name" value="COX2"/>
    <property type="match status" value="1"/>
</dbReference>
<dbReference type="OrthoDB" id="9773456at2"/>
<evidence type="ECO:0000256" key="4">
    <source>
        <dbReference type="ARBA" id="ARBA00022617"/>
    </source>
</evidence>
<dbReference type="SUPFAM" id="SSF81464">
    <property type="entry name" value="Cytochrome c oxidase subunit II-like, transmembrane region"/>
    <property type="match status" value="1"/>
</dbReference>
<protein>
    <recommendedName>
        <fullName evidence="17">Cytochrome c oxidase subunit 2</fullName>
        <ecNumber evidence="17">7.1.1.9</ecNumber>
    </recommendedName>
</protein>
<dbReference type="GO" id="GO:0005886">
    <property type="term" value="C:plasma membrane"/>
    <property type="evidence" value="ECO:0007669"/>
    <property type="project" value="UniProtKB-SubCell"/>
</dbReference>
<dbReference type="PROSITE" id="PS51007">
    <property type="entry name" value="CYTC"/>
    <property type="match status" value="1"/>
</dbReference>
<dbReference type="InterPro" id="IPR011759">
    <property type="entry name" value="Cyt_c_oxidase_su2_TM_dom"/>
</dbReference>
<evidence type="ECO:0000256" key="15">
    <source>
        <dbReference type="PROSITE-ProRule" id="PRU00433"/>
    </source>
</evidence>
<keyword evidence="3 16" id="KW-0813">Transport</keyword>
<dbReference type="SUPFAM" id="SSF49503">
    <property type="entry name" value="Cupredoxins"/>
    <property type="match status" value="1"/>
</dbReference>
<evidence type="ECO:0000259" key="19">
    <source>
        <dbReference type="PROSITE" id="PS50857"/>
    </source>
</evidence>
<dbReference type="Gene3D" id="2.60.40.420">
    <property type="entry name" value="Cupredoxins - blue copper proteins"/>
    <property type="match status" value="1"/>
</dbReference>
<evidence type="ECO:0000259" key="21">
    <source>
        <dbReference type="PROSITE" id="PS51007"/>
    </source>
</evidence>
<evidence type="ECO:0000259" key="20">
    <source>
        <dbReference type="PROSITE" id="PS50999"/>
    </source>
</evidence>
<evidence type="ECO:0000256" key="1">
    <source>
        <dbReference type="ARBA" id="ARBA00004141"/>
    </source>
</evidence>
<keyword evidence="6 16" id="KW-0812">Transmembrane</keyword>
<dbReference type="STRING" id="320771.Cflav_PD4605"/>